<evidence type="ECO:0000313" key="4">
    <source>
        <dbReference type="EMBL" id="KAF4623185.1"/>
    </source>
</evidence>
<proteinExistence type="inferred from homology"/>
<dbReference type="Gene3D" id="3.40.50.1820">
    <property type="entry name" value="alpha/beta hydrolase"/>
    <property type="match status" value="1"/>
</dbReference>
<dbReference type="Pfam" id="PF00561">
    <property type="entry name" value="Abhydrolase_1"/>
    <property type="match status" value="1"/>
</dbReference>
<dbReference type="InterPro" id="IPR029058">
    <property type="entry name" value="AB_hydrolase_fold"/>
</dbReference>
<comment type="similarity">
    <text evidence="2">Belongs to the AB hydrolase superfamily. Epoxide hydrolase family.</text>
</comment>
<evidence type="ECO:0000256" key="2">
    <source>
        <dbReference type="ARBA" id="ARBA00038334"/>
    </source>
</evidence>
<dbReference type="GO" id="GO:0016787">
    <property type="term" value="F:hydrolase activity"/>
    <property type="evidence" value="ECO:0007669"/>
    <property type="project" value="UniProtKB-KW"/>
</dbReference>
<reference evidence="4 5" key="1">
    <citation type="submission" date="2019-12" db="EMBL/GenBank/DDBJ databases">
        <authorList>
            <person name="Floudas D."/>
            <person name="Bentzer J."/>
            <person name="Ahren D."/>
            <person name="Johansson T."/>
            <person name="Persson P."/>
            <person name="Tunlid A."/>
        </authorList>
    </citation>
    <scope>NUCLEOTIDE SEQUENCE [LARGE SCALE GENOMIC DNA]</scope>
    <source>
        <strain evidence="4 5">CBS 102.39</strain>
    </source>
</reference>
<dbReference type="AlphaFoldDB" id="A0A8H4R6S3"/>
<comment type="caution">
    <text evidence="4">The sequence shown here is derived from an EMBL/GenBank/DDBJ whole genome shotgun (WGS) entry which is preliminary data.</text>
</comment>
<dbReference type="InterPro" id="IPR000073">
    <property type="entry name" value="AB_hydrolase_1"/>
</dbReference>
<sequence>MDIGYYKTLTTSRGFTYSYYFGIPSAKAVAELDPGDPPLPALLFLHGFPTSSRLWKHQAKFFQQKGFIVLAPDLLGCGESSKPLNVEAYRPSLVCRDIVEIIDHEHLETVIPIGHDIGSRIVSRLSNFHSERFIAFGFISVPYIAPRPQSKIDFTLKITRKMCGYELLGHLIFYAEPGADQLILAQLGSFFSVIFPEDPKLWVTQVAPIGALKSWLERGGKTKIASYLAPEDLAAWRQTFCRDGVAPALCWHKARLNAEDDGAVPLEKYPIEKPVFYAAANHDYISLSILGIATINHNCPNATIREFHGGHWLMLSSPDELNAALFSWIMDCI</sequence>
<dbReference type="PRINTS" id="PR00412">
    <property type="entry name" value="EPOXHYDRLASE"/>
</dbReference>
<dbReference type="Proteomes" id="UP000521872">
    <property type="component" value="Unassembled WGS sequence"/>
</dbReference>
<evidence type="ECO:0000259" key="3">
    <source>
        <dbReference type="Pfam" id="PF00561"/>
    </source>
</evidence>
<organism evidence="4 5">
    <name type="scientific">Agrocybe pediades</name>
    <dbReference type="NCBI Taxonomy" id="84607"/>
    <lineage>
        <taxon>Eukaryota</taxon>
        <taxon>Fungi</taxon>
        <taxon>Dikarya</taxon>
        <taxon>Basidiomycota</taxon>
        <taxon>Agaricomycotina</taxon>
        <taxon>Agaricomycetes</taxon>
        <taxon>Agaricomycetidae</taxon>
        <taxon>Agaricales</taxon>
        <taxon>Agaricineae</taxon>
        <taxon>Strophariaceae</taxon>
        <taxon>Agrocybe</taxon>
    </lineage>
</organism>
<keyword evidence="1" id="KW-0378">Hydrolase</keyword>
<dbReference type="PANTHER" id="PTHR43329">
    <property type="entry name" value="EPOXIDE HYDROLASE"/>
    <property type="match status" value="1"/>
</dbReference>
<evidence type="ECO:0000256" key="1">
    <source>
        <dbReference type="ARBA" id="ARBA00022801"/>
    </source>
</evidence>
<dbReference type="EMBL" id="JAACJL010000001">
    <property type="protein sequence ID" value="KAF4623185.1"/>
    <property type="molecule type" value="Genomic_DNA"/>
</dbReference>
<gene>
    <name evidence="4" type="ORF">D9613_002096</name>
</gene>
<dbReference type="SUPFAM" id="SSF53474">
    <property type="entry name" value="alpha/beta-Hydrolases"/>
    <property type="match status" value="1"/>
</dbReference>
<dbReference type="InterPro" id="IPR000639">
    <property type="entry name" value="Epox_hydrolase-like"/>
</dbReference>
<keyword evidence="5" id="KW-1185">Reference proteome</keyword>
<evidence type="ECO:0000313" key="5">
    <source>
        <dbReference type="Proteomes" id="UP000521872"/>
    </source>
</evidence>
<accession>A0A8H4R6S3</accession>
<protein>
    <recommendedName>
        <fullName evidence="3">AB hydrolase-1 domain-containing protein</fullName>
    </recommendedName>
</protein>
<feature type="domain" description="AB hydrolase-1" evidence="3">
    <location>
        <begin position="40"/>
        <end position="139"/>
    </location>
</feature>
<name>A0A8H4R6S3_9AGAR</name>